<dbReference type="Proteomes" id="UP000826656">
    <property type="component" value="Unassembled WGS sequence"/>
</dbReference>
<dbReference type="PANTHER" id="PTHR10543">
    <property type="entry name" value="BETA-CAROTENE DIOXYGENASE"/>
    <property type="match status" value="1"/>
</dbReference>
<protein>
    <recommendedName>
        <fullName evidence="8">9-cis-epoxycarotenoid dioxygenase</fullName>
    </recommendedName>
</protein>
<dbReference type="InterPro" id="IPR004294">
    <property type="entry name" value="Carotenoid_Oase"/>
</dbReference>
<keyword evidence="4" id="KW-0560">Oxidoreductase</keyword>
<dbReference type="PANTHER" id="PTHR10543:SF143">
    <property type="entry name" value="CAROTENOID 9,10(9',10')-CLEAVAGE DIOXYGENASE 1-LIKE ISOFORM X1"/>
    <property type="match status" value="1"/>
</dbReference>
<evidence type="ECO:0008006" key="8">
    <source>
        <dbReference type="Google" id="ProtNLM"/>
    </source>
</evidence>
<organism evidence="6 7">
    <name type="scientific">Solanum tuberosum</name>
    <name type="common">Potato</name>
    <dbReference type="NCBI Taxonomy" id="4113"/>
    <lineage>
        <taxon>Eukaryota</taxon>
        <taxon>Viridiplantae</taxon>
        <taxon>Streptophyta</taxon>
        <taxon>Embryophyta</taxon>
        <taxon>Tracheophyta</taxon>
        <taxon>Spermatophyta</taxon>
        <taxon>Magnoliopsida</taxon>
        <taxon>eudicotyledons</taxon>
        <taxon>Gunneridae</taxon>
        <taxon>Pentapetalae</taxon>
        <taxon>asterids</taxon>
        <taxon>lamiids</taxon>
        <taxon>Solanales</taxon>
        <taxon>Solanaceae</taxon>
        <taxon>Solanoideae</taxon>
        <taxon>Solaneae</taxon>
        <taxon>Solanum</taxon>
    </lineage>
</organism>
<keyword evidence="5" id="KW-0408">Iron</keyword>
<evidence type="ECO:0000256" key="2">
    <source>
        <dbReference type="ARBA" id="ARBA00006787"/>
    </source>
</evidence>
<evidence type="ECO:0000313" key="6">
    <source>
        <dbReference type="EMBL" id="KAH0742243.1"/>
    </source>
</evidence>
<accession>A0ABQ7U682</accession>
<gene>
    <name evidence="6" type="ORF">KY290_035286</name>
</gene>
<dbReference type="Pfam" id="PF03055">
    <property type="entry name" value="RPE65"/>
    <property type="match status" value="3"/>
</dbReference>
<evidence type="ECO:0000256" key="3">
    <source>
        <dbReference type="ARBA" id="ARBA00022723"/>
    </source>
</evidence>
<name>A0ABQ7U682_SOLTU</name>
<comment type="caution">
    <text evidence="6">The sequence shown here is derived from an EMBL/GenBank/DDBJ whole genome shotgun (WGS) entry which is preliminary data.</text>
</comment>
<evidence type="ECO:0000256" key="1">
    <source>
        <dbReference type="ARBA" id="ARBA00001954"/>
    </source>
</evidence>
<reference evidence="6 7" key="1">
    <citation type="journal article" date="2021" name="bioRxiv">
        <title>Chromosome-scale and haplotype-resolved genome assembly of a tetraploid potato cultivar.</title>
        <authorList>
            <person name="Sun H."/>
            <person name="Jiao W.-B."/>
            <person name="Krause K."/>
            <person name="Campoy J.A."/>
            <person name="Goel M."/>
            <person name="Folz-Donahue K."/>
            <person name="Kukat C."/>
            <person name="Huettel B."/>
            <person name="Schneeberger K."/>
        </authorList>
    </citation>
    <scope>NUCLEOTIDE SEQUENCE [LARGE SCALE GENOMIC DNA]</scope>
    <source>
        <strain evidence="6">SolTubOtavaFocal</strain>
        <tissue evidence="6">Leaves</tissue>
    </source>
</reference>
<evidence type="ECO:0000256" key="5">
    <source>
        <dbReference type="ARBA" id="ARBA00023004"/>
    </source>
</evidence>
<proteinExistence type="inferred from homology"/>
<evidence type="ECO:0000313" key="7">
    <source>
        <dbReference type="Proteomes" id="UP000826656"/>
    </source>
</evidence>
<comment type="cofactor">
    <cofactor evidence="1">
        <name>Fe(2+)</name>
        <dbReference type="ChEBI" id="CHEBI:29033"/>
    </cofactor>
</comment>
<sequence>MTANSYALLQVVTKCSLQRPSLPPKLEHSKNPLSSTFKPILLKELDHFPNISLDVPKAIKDTSFNLLEAFVDFIYEFVDQPLLPCQSNFAPVEEIGEATTVEIVEGKIPDDFPEGVYIRNGPNPLFGGLKSTRSIFGESRHLWVEGEGMLHALYLNKENDGKWKTFYKNKHVQTDSYNMEKDRNKPGFLPAIQGDSPAILLSYLLNVLRFGVIDKYLSNTNVFEHANKYYSIAENHMPQEIDIRSLQTQGNWNFPSESWNRPFTSHPKKAPGTGELVIIGIDAKKPYFELGVISADGKKMVHKADLMFDRCAVCHEIGVTQRYNVIMNFPLTIDISRLVLGGQLMKFEKDGYARIGIMPRYGDANSIKWFEVDPCCVFHIINCFEHNDEVVVRACEARQSVIPGPSSSINHFDKFSKWLKRETSSTNDNSHEFTKESTLSRVCEWKLNMKTGQVKEKKNIFGDDFAMEFPFINEKISGFRNKFAYLQVVESTEVSGSGFSKFGGLIKVHYEEKKTFNMDEEDELIKAEYHMFPKNTFCSGASFVPKPGGIDEDDGWIITFTHNENENISQPFSRDSVHFSVVADIPKAVKETSIKLLDAFVDLVFEFVDQPLLPSQSNFAPVEEIGESVQGITMEGEIPDDFPEGVYIRNGSNPLFGGLKSTKSIFGKSRHIWIEGEGMLHALYFTREEGRGTWNTFYNNKHTQTETFKMEIHRKKPGFLPAVEGDSPAILMAYALNLLRFGVENKYLSNTSIFEHSKKYYSIAENHLPQEIDIYSLETLGNWNVNGAWSRPFTSHPKKAPGSGELVTMGIYPRKPYFELGVISADGMKMVHKVDLKFNRCTLCHDIGVTQRYNVIMDFPLTIDINRLIRGDSLIKYDKDGYARIGVMPRYGDANSVRWFGVQPSCVFHLINCFEDNDEVVVRGCKARESVLPRPGSKVKEFERLSKGSEETSSTKINNESLEESFFYRVCEWRLNMRTGEVKEKNVITNFFMEFPMINEKFIGLKNKFCYLQVVNNEVSSISDGLVKYRGLAKLQFEEDVELIKVEYHMLPEGNFCSGTTFVPKPQGVDEDDGWLVTFTHNENTNVSQVYIVDAKNIATHPIATITLPTDIPKAVKETSFKLLDAFVDFVFEFVDQPLLPSQSNFAPVEEIGEAVVVTTVEGKIPDDFPEGVYIRNGSNPLFGGFKSTKSIFGKSSHVWIEGEGMLHALHFTREKGRGTWNIFYNNKHVQTDTFKMEIHRKKPGFLPAIEGDSPAILMAYVLNVLRFGVENKHLSNTNIFEHSKKYYSIAENHLPQEIDIYTLATLGNWNVNGAWDRPFTSHPKKAPGTSELVIMGIYPRKPYFELGVISADGKKMVHKVDLKFNRCSLCHDMGVTERYNVIMDFPLTIDINRLIRGDSLMKYDKDGYARIGVMPRYGDANSVRWFGVQPSCVFHLINCFEDNDEVVVWGCRARESVLPRPGSKDKKSKRFFEGSEETSSTKINNESLEESFFFRVCEWRLNMRTREVKEKNVVTKFFMEFPMINEKFIGLRNKFCYLQVVDREASSISDGLVKYGGLVKLQFEDMELIKVEYHMLPEGNFCSGTTFVPKPQGVDEDDGWLVTFIHNENTNVSHVYIVDAKNFATHPIATITLPSRVPYGFHGAFMPL</sequence>
<evidence type="ECO:0000256" key="4">
    <source>
        <dbReference type="ARBA" id="ARBA00022964"/>
    </source>
</evidence>
<keyword evidence="3" id="KW-0479">Metal-binding</keyword>
<keyword evidence="7" id="KW-1185">Reference proteome</keyword>
<comment type="similarity">
    <text evidence="2">Belongs to the carotenoid oxygenase family.</text>
</comment>
<dbReference type="EMBL" id="JAIVGD010000026">
    <property type="protein sequence ID" value="KAH0742243.1"/>
    <property type="molecule type" value="Genomic_DNA"/>
</dbReference>
<keyword evidence="4" id="KW-0223">Dioxygenase</keyword>